<feature type="transmembrane region" description="Helical" evidence="1">
    <location>
        <begin position="151"/>
        <end position="171"/>
    </location>
</feature>
<feature type="transmembrane region" description="Helical" evidence="1">
    <location>
        <begin position="208"/>
        <end position="225"/>
    </location>
</feature>
<keyword evidence="3" id="KW-0808">Transferase</keyword>
<feature type="transmembrane region" description="Helical" evidence="1">
    <location>
        <begin position="331"/>
        <end position="354"/>
    </location>
</feature>
<accession>A0A6N8DIA1</accession>
<feature type="transmembrane region" description="Helical" evidence="1">
    <location>
        <begin position="366"/>
        <end position="390"/>
    </location>
</feature>
<dbReference type="Proteomes" id="UP000439113">
    <property type="component" value="Unassembled WGS sequence"/>
</dbReference>
<reference evidence="3 4" key="1">
    <citation type="submission" date="2019-11" db="EMBL/GenBank/DDBJ databases">
        <title>Whole-genome sequence of a Rhodoblastus acidophilus DSM 142.</title>
        <authorList>
            <person name="Kyndt J.A."/>
            <person name="Meyer T.E."/>
        </authorList>
    </citation>
    <scope>NUCLEOTIDE SEQUENCE [LARGE SCALE GENOMIC DNA]</scope>
    <source>
        <strain evidence="3 4">DSM 142</strain>
    </source>
</reference>
<feature type="transmembrane region" description="Helical" evidence="1">
    <location>
        <begin position="121"/>
        <end position="139"/>
    </location>
</feature>
<comment type="caution">
    <text evidence="3">The sequence shown here is derived from an EMBL/GenBank/DDBJ whole genome shotgun (WGS) entry which is preliminary data.</text>
</comment>
<dbReference type="PANTHER" id="PTHR23028">
    <property type="entry name" value="ACETYLTRANSFERASE"/>
    <property type="match status" value="1"/>
</dbReference>
<gene>
    <name evidence="3" type="ORF">GJ654_00510</name>
</gene>
<feature type="domain" description="Acyltransferase 3" evidence="2">
    <location>
        <begin position="31"/>
        <end position="373"/>
    </location>
</feature>
<keyword evidence="1" id="KW-0472">Membrane</keyword>
<dbReference type="EMBL" id="WNKS01000001">
    <property type="protein sequence ID" value="MTV29466.1"/>
    <property type="molecule type" value="Genomic_DNA"/>
</dbReference>
<feature type="transmembrane region" description="Helical" evidence="1">
    <location>
        <begin position="263"/>
        <end position="283"/>
    </location>
</feature>
<keyword evidence="1" id="KW-0812">Transmembrane</keyword>
<sequence length="423" mass="46222">MPSFPGRLAALAASLPTRLQRRLSGGTYRPEVDGLRFIAIAIVVVGHFCERALRFFPNVADHRDSLAADLLTRPGLGVMLFFAVSGFILASQAMRSSNSPLSGAFLRSYFARRVLRIEPPYLILLVATWAALMVSGYHPEHTNHFATRPDSLTVSLLGSVVYAHGLLWGTSPRLFPPGWSLEIEVQFYLLAPVLFFSYFRLRGWWRRLCGGALLALGVLLSLYTPHRLGGVYVFDSILRFFHFFWLGILLADGRETIAAAMRRLPRTLVGAAGFLALAVFIAAPAPLDNPSTAGSLAGALALRGLALLATTTMFACVFAPTSFHEFCANPWISLIGGACYSIYLTHLQTIQFLTSQIAKHAAGSPVAAVALFGAGEMLVVLVVGLAYYAVIERTFMIKDWPSRFRRALRANRSRENVTVAGNG</sequence>
<feature type="transmembrane region" description="Helical" evidence="1">
    <location>
        <begin position="35"/>
        <end position="53"/>
    </location>
</feature>
<dbReference type="InterPro" id="IPR002656">
    <property type="entry name" value="Acyl_transf_3_dom"/>
</dbReference>
<name>A0A6N8DIA1_RHOAC</name>
<keyword evidence="3" id="KW-0012">Acyltransferase</keyword>
<feature type="transmembrane region" description="Helical" evidence="1">
    <location>
        <begin position="231"/>
        <end position="251"/>
    </location>
</feature>
<dbReference type="GO" id="GO:0016020">
    <property type="term" value="C:membrane"/>
    <property type="evidence" value="ECO:0007669"/>
    <property type="project" value="TreeGrafter"/>
</dbReference>
<dbReference type="InterPro" id="IPR050879">
    <property type="entry name" value="Acyltransferase_3"/>
</dbReference>
<keyword evidence="1" id="KW-1133">Transmembrane helix</keyword>
<feature type="transmembrane region" description="Helical" evidence="1">
    <location>
        <begin position="74"/>
        <end position="94"/>
    </location>
</feature>
<feature type="transmembrane region" description="Helical" evidence="1">
    <location>
        <begin position="183"/>
        <end position="201"/>
    </location>
</feature>
<evidence type="ECO:0000313" key="3">
    <source>
        <dbReference type="EMBL" id="MTV29466.1"/>
    </source>
</evidence>
<evidence type="ECO:0000256" key="1">
    <source>
        <dbReference type="SAM" id="Phobius"/>
    </source>
</evidence>
<evidence type="ECO:0000313" key="4">
    <source>
        <dbReference type="Proteomes" id="UP000439113"/>
    </source>
</evidence>
<dbReference type="Pfam" id="PF01757">
    <property type="entry name" value="Acyl_transf_3"/>
    <property type="match status" value="1"/>
</dbReference>
<dbReference type="GO" id="GO:0016747">
    <property type="term" value="F:acyltransferase activity, transferring groups other than amino-acyl groups"/>
    <property type="evidence" value="ECO:0007669"/>
    <property type="project" value="InterPro"/>
</dbReference>
<dbReference type="PANTHER" id="PTHR23028:SF53">
    <property type="entry name" value="ACYL_TRANSF_3 DOMAIN-CONTAINING PROTEIN"/>
    <property type="match status" value="1"/>
</dbReference>
<feature type="transmembrane region" description="Helical" evidence="1">
    <location>
        <begin position="295"/>
        <end position="319"/>
    </location>
</feature>
<dbReference type="AlphaFoldDB" id="A0A6N8DIA1"/>
<dbReference type="GO" id="GO:0000271">
    <property type="term" value="P:polysaccharide biosynthetic process"/>
    <property type="evidence" value="ECO:0007669"/>
    <property type="project" value="TreeGrafter"/>
</dbReference>
<organism evidence="3 4">
    <name type="scientific">Rhodoblastus acidophilus</name>
    <name type="common">Rhodopseudomonas acidophila</name>
    <dbReference type="NCBI Taxonomy" id="1074"/>
    <lineage>
        <taxon>Bacteria</taxon>
        <taxon>Pseudomonadati</taxon>
        <taxon>Pseudomonadota</taxon>
        <taxon>Alphaproteobacteria</taxon>
        <taxon>Hyphomicrobiales</taxon>
        <taxon>Rhodoblastaceae</taxon>
        <taxon>Rhodoblastus</taxon>
    </lineage>
</organism>
<dbReference type="OrthoDB" id="9767863at2"/>
<evidence type="ECO:0000259" key="2">
    <source>
        <dbReference type="Pfam" id="PF01757"/>
    </source>
</evidence>
<proteinExistence type="predicted"/>
<dbReference type="RefSeq" id="WP_155444137.1">
    <property type="nucleotide sequence ID" value="NZ_JAOQNR010000001.1"/>
</dbReference>
<protein>
    <submittedName>
        <fullName evidence="3">Acyltransferase family protein</fullName>
    </submittedName>
</protein>